<dbReference type="InterPro" id="IPR009078">
    <property type="entry name" value="Ferritin-like_SF"/>
</dbReference>
<protein>
    <submittedName>
        <fullName evidence="1">Ferritin-like domain-containing protein</fullName>
    </submittedName>
</protein>
<dbReference type="Pfam" id="PF13668">
    <property type="entry name" value="Ferritin_2"/>
    <property type="match status" value="1"/>
</dbReference>
<gene>
    <name evidence="1" type="ORF">SAMN04488130_110105</name>
</gene>
<keyword evidence="2" id="KW-1185">Reference proteome</keyword>
<dbReference type="RefSeq" id="WP_104000485.1">
    <property type="nucleotide sequence ID" value="NZ_FNVP01000010.1"/>
</dbReference>
<dbReference type="EMBL" id="FNVP01000010">
    <property type="protein sequence ID" value="SEG36498.1"/>
    <property type="molecule type" value="Genomic_DNA"/>
</dbReference>
<accession>A0A1H5ZJ26</accession>
<evidence type="ECO:0000313" key="1">
    <source>
        <dbReference type="EMBL" id="SEG36498.1"/>
    </source>
</evidence>
<proteinExistence type="predicted"/>
<sequence>MKNVVKIQKVDPAFTDRRKFLKISGLTLMGTGLLLAGCTKDDEIMSSPDQNGLISKFGGGHFPGVKNGVFDLGGNDLGILTYAYALEQLEADFYTKVVNASGFTSSFTAEDQQVLVDLYNHEVIHREFFKATLSTALPNPKKQLLPDLAFDYGGLNFSSRSQVLATAKALEDTGVAAYNGAGRLISNPTYLLLAGKIVSVEARHASAIRSLINPNSKDFAGDDVVDPTTGLDVKKNPSEVLAIADGFITTPFTALYLP</sequence>
<reference evidence="2" key="1">
    <citation type="submission" date="2016-10" db="EMBL/GenBank/DDBJ databases">
        <authorList>
            <person name="Varghese N."/>
            <person name="Submissions S."/>
        </authorList>
    </citation>
    <scope>NUCLEOTIDE SEQUENCE [LARGE SCALE GENOMIC DNA]</scope>
    <source>
        <strain evidence="2">CGMCC 1.9230</strain>
    </source>
</reference>
<name>A0A1H5ZJ26_9FLAO</name>
<organism evidence="1 2">
    <name type="scientific">Flavobacterium urumqiense</name>
    <dbReference type="NCBI Taxonomy" id="935224"/>
    <lineage>
        <taxon>Bacteria</taxon>
        <taxon>Pseudomonadati</taxon>
        <taxon>Bacteroidota</taxon>
        <taxon>Flavobacteriia</taxon>
        <taxon>Flavobacteriales</taxon>
        <taxon>Flavobacteriaceae</taxon>
        <taxon>Flavobacterium</taxon>
    </lineage>
</organism>
<dbReference type="Proteomes" id="UP000236737">
    <property type="component" value="Unassembled WGS sequence"/>
</dbReference>
<evidence type="ECO:0000313" key="2">
    <source>
        <dbReference type="Proteomes" id="UP000236737"/>
    </source>
</evidence>
<dbReference type="OrthoDB" id="954262at2"/>
<dbReference type="AlphaFoldDB" id="A0A1H5ZJ26"/>
<dbReference type="SUPFAM" id="SSF47240">
    <property type="entry name" value="Ferritin-like"/>
    <property type="match status" value="1"/>
</dbReference>